<evidence type="ECO:0000256" key="1">
    <source>
        <dbReference type="ARBA" id="ARBA00022679"/>
    </source>
</evidence>
<dbReference type="CDD" id="cd04301">
    <property type="entry name" value="NAT_SF"/>
    <property type="match status" value="1"/>
</dbReference>
<dbReference type="Gene3D" id="3.40.630.30">
    <property type="match status" value="1"/>
</dbReference>
<dbReference type="RefSeq" id="WP_195132207.1">
    <property type="nucleotide sequence ID" value="NZ_JADLQX010000022.1"/>
</dbReference>
<comment type="caution">
    <text evidence="4">The sequence shown here is derived from an EMBL/GenBank/DDBJ whole genome shotgun (WGS) entry which is preliminary data.</text>
</comment>
<protein>
    <submittedName>
        <fullName evidence="4">GNAT family N-acetyltransferase</fullName>
    </submittedName>
</protein>
<dbReference type="PROSITE" id="PS51186">
    <property type="entry name" value="GNAT"/>
    <property type="match status" value="1"/>
</dbReference>
<organism evidence="4 5">
    <name type="scientific">Nocardia amamiensis</name>
    <dbReference type="NCBI Taxonomy" id="404578"/>
    <lineage>
        <taxon>Bacteria</taxon>
        <taxon>Bacillati</taxon>
        <taxon>Actinomycetota</taxon>
        <taxon>Actinomycetes</taxon>
        <taxon>Mycobacteriales</taxon>
        <taxon>Nocardiaceae</taxon>
        <taxon>Nocardia</taxon>
    </lineage>
</organism>
<evidence type="ECO:0000259" key="3">
    <source>
        <dbReference type="PROSITE" id="PS51186"/>
    </source>
</evidence>
<feature type="domain" description="N-acetyltransferase" evidence="3">
    <location>
        <begin position="1"/>
        <end position="170"/>
    </location>
</feature>
<dbReference type="InterPro" id="IPR000182">
    <property type="entry name" value="GNAT_dom"/>
</dbReference>
<reference evidence="4 5" key="1">
    <citation type="submission" date="2020-10" db="EMBL/GenBank/DDBJ databases">
        <title>Identification of Nocardia species via Next-generation sequencing and recognition of intraspecies genetic diversity.</title>
        <authorList>
            <person name="Li P."/>
            <person name="Li P."/>
            <person name="Lu B."/>
        </authorList>
    </citation>
    <scope>NUCLEOTIDE SEQUENCE [LARGE SCALE GENOMIC DNA]</scope>
    <source>
        <strain evidence="4 5">BJ06-0157</strain>
    </source>
</reference>
<dbReference type="InterPro" id="IPR050832">
    <property type="entry name" value="Bact_Acetyltransf"/>
</dbReference>
<accession>A0ABS0D1H6</accession>
<dbReference type="Proteomes" id="UP000702209">
    <property type="component" value="Unassembled WGS sequence"/>
</dbReference>
<dbReference type="InterPro" id="IPR016181">
    <property type="entry name" value="Acyl_CoA_acyltransferase"/>
</dbReference>
<dbReference type="SUPFAM" id="SSF55729">
    <property type="entry name" value="Acyl-CoA N-acyltransferases (Nat)"/>
    <property type="match status" value="1"/>
</dbReference>
<proteinExistence type="predicted"/>
<gene>
    <name evidence="4" type="ORF">IU459_26090</name>
</gene>
<evidence type="ECO:0000313" key="5">
    <source>
        <dbReference type="Proteomes" id="UP000702209"/>
    </source>
</evidence>
<keyword evidence="5" id="KW-1185">Reference proteome</keyword>
<keyword evidence="2" id="KW-0012">Acyltransferase</keyword>
<name>A0ABS0D1H6_9NOCA</name>
<dbReference type="PANTHER" id="PTHR43877">
    <property type="entry name" value="AMINOALKYLPHOSPHONATE N-ACETYLTRANSFERASE-RELATED-RELATED"/>
    <property type="match status" value="1"/>
</dbReference>
<evidence type="ECO:0000313" key="4">
    <source>
        <dbReference type="EMBL" id="MBF6300989.1"/>
    </source>
</evidence>
<dbReference type="Pfam" id="PF00583">
    <property type="entry name" value="Acetyltransf_1"/>
    <property type="match status" value="1"/>
</dbReference>
<dbReference type="PANTHER" id="PTHR43877:SF1">
    <property type="entry name" value="ACETYLTRANSFERASE"/>
    <property type="match status" value="1"/>
</dbReference>
<evidence type="ECO:0000256" key="2">
    <source>
        <dbReference type="ARBA" id="ARBA00023315"/>
    </source>
</evidence>
<dbReference type="EMBL" id="JADLQX010000022">
    <property type="protein sequence ID" value="MBF6300989.1"/>
    <property type="molecule type" value="Genomic_DNA"/>
</dbReference>
<keyword evidence="1" id="KW-0808">Transferase</keyword>
<sequence>MQIRSGAPDDAERVAELHTASWRSAYAGMMPEEFLTGPLLEDRLTVWCKRLTEDPTATGLFVAEEEGELAGFVYLTPTADGRVLLDNLHAAPSRTRAGIGTRLLRHALEWAATKHPGRIVYLEVLQANTAAIAFYERYGGHRTDARTAHFEQGFDLPEFEYSWPPGFVLH</sequence>